<evidence type="ECO:0000259" key="6">
    <source>
        <dbReference type="Pfam" id="PF01385"/>
    </source>
</evidence>
<name>A0A645HML4_9ZZZZ</name>
<reference evidence="8" key="1">
    <citation type="submission" date="2019-08" db="EMBL/GenBank/DDBJ databases">
        <authorList>
            <person name="Kucharzyk K."/>
            <person name="Murdoch R.W."/>
            <person name="Higgins S."/>
            <person name="Loffler F."/>
        </authorList>
    </citation>
    <scope>NUCLEOTIDE SEQUENCE</scope>
</reference>
<dbReference type="GO" id="GO:0003677">
    <property type="term" value="F:DNA binding"/>
    <property type="evidence" value="ECO:0007669"/>
    <property type="project" value="UniProtKB-KW"/>
</dbReference>
<dbReference type="AlphaFoldDB" id="A0A645HML4"/>
<dbReference type="GO" id="GO:0006310">
    <property type="term" value="P:DNA recombination"/>
    <property type="evidence" value="ECO:0007669"/>
    <property type="project" value="UniProtKB-KW"/>
</dbReference>
<accession>A0A645HML4</accession>
<evidence type="ECO:0000256" key="4">
    <source>
        <dbReference type="ARBA" id="ARBA00023125"/>
    </source>
</evidence>
<evidence type="ECO:0000256" key="5">
    <source>
        <dbReference type="ARBA" id="ARBA00023172"/>
    </source>
</evidence>
<evidence type="ECO:0000256" key="1">
    <source>
        <dbReference type="ARBA" id="ARBA00008761"/>
    </source>
</evidence>
<dbReference type="InterPro" id="IPR010095">
    <property type="entry name" value="Cas12f1-like_TNB"/>
</dbReference>
<keyword evidence="5" id="KW-0233">DNA recombination</keyword>
<gene>
    <name evidence="8" type="ORF">SDC9_187338</name>
</gene>
<evidence type="ECO:0000256" key="2">
    <source>
        <dbReference type="ARBA" id="ARBA00011044"/>
    </source>
</evidence>
<evidence type="ECO:0000256" key="3">
    <source>
        <dbReference type="ARBA" id="ARBA00022578"/>
    </source>
</evidence>
<dbReference type="PANTHER" id="PTHR30405">
    <property type="entry name" value="TRANSPOSASE"/>
    <property type="match status" value="1"/>
</dbReference>
<feature type="domain" description="Cas12f1-like TNB" evidence="7">
    <location>
        <begin position="66"/>
        <end position="132"/>
    </location>
</feature>
<dbReference type="PANTHER" id="PTHR30405:SF11">
    <property type="entry name" value="RNA-GUIDED DNA ENDONUCLEASE RV2885C-RELATED"/>
    <property type="match status" value="1"/>
</dbReference>
<comment type="similarity">
    <text evidence="1">In the C-terminal section; belongs to the transposase 35 family.</text>
</comment>
<protein>
    <submittedName>
        <fullName evidence="8">IS200/IS605 family transposase IS1341</fullName>
    </submittedName>
</protein>
<dbReference type="NCBIfam" id="NF040570">
    <property type="entry name" value="guided_TnpB"/>
    <property type="match status" value="1"/>
</dbReference>
<evidence type="ECO:0000259" key="7">
    <source>
        <dbReference type="Pfam" id="PF07282"/>
    </source>
</evidence>
<dbReference type="NCBIfam" id="TIGR01766">
    <property type="entry name" value="IS200/IS605 family accessory protein TnpB-like domain"/>
    <property type="match status" value="1"/>
</dbReference>
<dbReference type="Pfam" id="PF01385">
    <property type="entry name" value="OrfB_IS605"/>
    <property type="match status" value="1"/>
</dbReference>
<dbReference type="Pfam" id="PF07282">
    <property type="entry name" value="Cas12f1-like_TNB"/>
    <property type="match status" value="1"/>
</dbReference>
<keyword evidence="3" id="KW-0815">Transposition</keyword>
<sequence>MSNNRNKQRIKVAKLYENVKNQRQDFLHKLSRQITNECDVVCIEDLNMKAMSQCLHFGKSVSDNSYGKFTEYLKYKLEEEGKKLIKVDKWYPSSKTCSKCGRIKTELSLSDRIFACECGYTEDRDINASINIRNEGLRILLT</sequence>
<evidence type="ECO:0000313" key="8">
    <source>
        <dbReference type="EMBL" id="MPN39806.1"/>
    </source>
</evidence>
<dbReference type="EMBL" id="VSSQ01095843">
    <property type="protein sequence ID" value="MPN39806.1"/>
    <property type="molecule type" value="Genomic_DNA"/>
</dbReference>
<keyword evidence="4" id="KW-0238">DNA-binding</keyword>
<dbReference type="InterPro" id="IPR001959">
    <property type="entry name" value="Transposase"/>
</dbReference>
<dbReference type="GO" id="GO:0032196">
    <property type="term" value="P:transposition"/>
    <property type="evidence" value="ECO:0007669"/>
    <property type="project" value="UniProtKB-KW"/>
</dbReference>
<dbReference type="InterPro" id="IPR051399">
    <property type="entry name" value="RNA-guided_DNA_endo/Transpos"/>
</dbReference>
<comment type="caution">
    <text evidence="8">The sequence shown here is derived from an EMBL/GenBank/DDBJ whole genome shotgun (WGS) entry which is preliminary data.</text>
</comment>
<feature type="domain" description="Probable transposase IS891/IS1136/IS1341" evidence="6">
    <location>
        <begin position="2"/>
        <end position="53"/>
    </location>
</feature>
<organism evidence="8">
    <name type="scientific">bioreactor metagenome</name>
    <dbReference type="NCBI Taxonomy" id="1076179"/>
    <lineage>
        <taxon>unclassified sequences</taxon>
        <taxon>metagenomes</taxon>
        <taxon>ecological metagenomes</taxon>
    </lineage>
</organism>
<proteinExistence type="inferred from homology"/>
<comment type="similarity">
    <text evidence="2">In the N-terminal section; belongs to the transposase 2 family.</text>
</comment>